<keyword evidence="2 6" id="KW-0285">Flavoprotein</keyword>
<protein>
    <recommendedName>
        <fullName evidence="6">Sulfhydryl oxidase</fullName>
        <ecNumber evidence="6">1.8.3.2</ecNumber>
    </recommendedName>
</protein>
<dbReference type="AlphaFoldDB" id="A0A8J4Q069"/>
<evidence type="ECO:0000256" key="4">
    <source>
        <dbReference type="ARBA" id="ARBA00023002"/>
    </source>
</evidence>
<evidence type="ECO:0000256" key="7">
    <source>
        <dbReference type="SAM" id="MobiDB-lite"/>
    </source>
</evidence>
<feature type="region of interest" description="Disordered" evidence="7">
    <location>
        <begin position="1"/>
        <end position="35"/>
    </location>
</feature>
<name>A0A8J4Q069_9MYCE</name>
<dbReference type="OrthoDB" id="17199at2759"/>
<dbReference type="GO" id="GO:0005739">
    <property type="term" value="C:mitochondrion"/>
    <property type="evidence" value="ECO:0007669"/>
    <property type="project" value="TreeGrafter"/>
</dbReference>
<evidence type="ECO:0000259" key="8">
    <source>
        <dbReference type="PROSITE" id="PS51324"/>
    </source>
</evidence>
<dbReference type="EC" id="1.8.3.2" evidence="6"/>
<keyword evidence="10" id="KW-1185">Reference proteome</keyword>
<organism evidence="9 10">
    <name type="scientific">Polysphondylium violaceum</name>
    <dbReference type="NCBI Taxonomy" id="133409"/>
    <lineage>
        <taxon>Eukaryota</taxon>
        <taxon>Amoebozoa</taxon>
        <taxon>Evosea</taxon>
        <taxon>Eumycetozoa</taxon>
        <taxon>Dictyostelia</taxon>
        <taxon>Dictyosteliales</taxon>
        <taxon>Dictyosteliaceae</taxon>
        <taxon>Polysphondylium</taxon>
    </lineage>
</organism>
<keyword evidence="3 6" id="KW-0274">FAD</keyword>
<evidence type="ECO:0000256" key="3">
    <source>
        <dbReference type="ARBA" id="ARBA00022827"/>
    </source>
</evidence>
<dbReference type="PANTHER" id="PTHR12645:SF0">
    <property type="entry name" value="FAD-LINKED SULFHYDRYL OXIDASE ALR"/>
    <property type="match status" value="1"/>
</dbReference>
<evidence type="ECO:0000313" key="9">
    <source>
        <dbReference type="EMBL" id="KAF2076252.1"/>
    </source>
</evidence>
<evidence type="ECO:0000256" key="1">
    <source>
        <dbReference type="ARBA" id="ARBA00001974"/>
    </source>
</evidence>
<evidence type="ECO:0000313" key="10">
    <source>
        <dbReference type="Proteomes" id="UP000695562"/>
    </source>
</evidence>
<dbReference type="InterPro" id="IPR039799">
    <property type="entry name" value="ALR/ERV"/>
</dbReference>
<dbReference type="GO" id="GO:0050660">
    <property type="term" value="F:flavin adenine dinucleotide binding"/>
    <property type="evidence" value="ECO:0007669"/>
    <property type="project" value="TreeGrafter"/>
</dbReference>
<dbReference type="InterPro" id="IPR017905">
    <property type="entry name" value="ERV/ALR_sulphydryl_oxidase"/>
</dbReference>
<dbReference type="GO" id="GO:0016971">
    <property type="term" value="F:flavin-dependent sulfhydryl oxidase activity"/>
    <property type="evidence" value="ECO:0007669"/>
    <property type="project" value="InterPro"/>
</dbReference>
<dbReference type="PANTHER" id="PTHR12645">
    <property type="entry name" value="ALR/ERV"/>
    <property type="match status" value="1"/>
</dbReference>
<dbReference type="InterPro" id="IPR036774">
    <property type="entry name" value="ERV/ALR_sulphydryl_oxid_sf"/>
</dbReference>
<evidence type="ECO:0000256" key="6">
    <source>
        <dbReference type="RuleBase" id="RU371123"/>
    </source>
</evidence>
<dbReference type="Pfam" id="PF04777">
    <property type="entry name" value="Evr1_Alr"/>
    <property type="match status" value="1"/>
</dbReference>
<dbReference type="EMBL" id="AJWJ01000067">
    <property type="protein sequence ID" value="KAF2076252.1"/>
    <property type="molecule type" value="Genomic_DNA"/>
</dbReference>
<feature type="compositionally biased region" description="Low complexity" evidence="7">
    <location>
        <begin position="16"/>
        <end position="35"/>
    </location>
</feature>
<proteinExistence type="predicted"/>
<gene>
    <name evidence="9" type="ORF">CYY_002430</name>
</gene>
<reference evidence="9" key="1">
    <citation type="submission" date="2020-01" db="EMBL/GenBank/DDBJ databases">
        <title>Development of genomics and gene disruption for Polysphondylium violaceum indicates a role for the polyketide synthase stlB in stalk morphogenesis.</title>
        <authorList>
            <person name="Narita B."/>
            <person name="Kawabe Y."/>
            <person name="Kin K."/>
            <person name="Saito T."/>
            <person name="Gibbs R."/>
            <person name="Kuspa A."/>
            <person name="Muzny D."/>
            <person name="Queller D."/>
            <person name="Richards S."/>
            <person name="Strassman J."/>
            <person name="Sucgang R."/>
            <person name="Worley K."/>
            <person name="Schaap P."/>
        </authorList>
    </citation>
    <scope>NUCLEOTIDE SEQUENCE</scope>
    <source>
        <strain evidence="9">QSvi11</strain>
    </source>
</reference>
<comment type="caution">
    <text evidence="9">The sequence shown here is derived from an EMBL/GenBank/DDBJ whole genome shotgun (WGS) entry which is preliminary data.</text>
</comment>
<dbReference type="SUPFAM" id="SSF69000">
    <property type="entry name" value="FAD-dependent thiol oxidase"/>
    <property type="match status" value="1"/>
</dbReference>
<keyword evidence="4 6" id="KW-0560">Oxidoreductase</keyword>
<feature type="domain" description="ERV/ALR sulfhydryl oxidase" evidence="8">
    <location>
        <begin position="88"/>
        <end position="188"/>
    </location>
</feature>
<dbReference type="Proteomes" id="UP000695562">
    <property type="component" value="Unassembled WGS sequence"/>
</dbReference>
<keyword evidence="5" id="KW-1015">Disulfide bond</keyword>
<evidence type="ECO:0000256" key="5">
    <source>
        <dbReference type="ARBA" id="ARBA00023157"/>
    </source>
</evidence>
<evidence type="ECO:0000256" key="2">
    <source>
        <dbReference type="ARBA" id="ARBA00022630"/>
    </source>
</evidence>
<comment type="cofactor">
    <cofactor evidence="1 6">
        <name>FAD</name>
        <dbReference type="ChEBI" id="CHEBI:57692"/>
    </cofactor>
</comment>
<sequence length="196" mass="21747">MGLGSKIESIRKEAASSTKSGGDSGGSSSSNVSAFSGNLFSKEEAEDCGTCTLLGVTDKKNQMFAMISETSPPIDMNESHQFWEPMPPPPDFIELGNSGWTLLHTMAAYYPTHPNESKKQEMKEFLHSFSKVYPCNVCAKDFQDILHTTPPELSSQDDFAQWLCRAHNRVNVHLGKPKFDCSLVSSRWKRDSPAKH</sequence>
<dbReference type="Gene3D" id="1.20.120.310">
    <property type="entry name" value="ERV/ALR sulfhydryl oxidase domain"/>
    <property type="match status" value="1"/>
</dbReference>
<comment type="catalytic activity">
    <reaction evidence="6">
        <text>2 R'C(R)SH + O2 = R'C(R)S-S(R)CR' + H2O2</text>
        <dbReference type="Rhea" id="RHEA:17357"/>
        <dbReference type="ChEBI" id="CHEBI:15379"/>
        <dbReference type="ChEBI" id="CHEBI:16240"/>
        <dbReference type="ChEBI" id="CHEBI:16520"/>
        <dbReference type="ChEBI" id="CHEBI:17412"/>
        <dbReference type="EC" id="1.8.3.2"/>
    </reaction>
</comment>
<dbReference type="FunFam" id="1.20.120.310:FF:000002">
    <property type="entry name" value="Sulfhydryl oxidase"/>
    <property type="match status" value="1"/>
</dbReference>
<dbReference type="PROSITE" id="PS51324">
    <property type="entry name" value="ERV_ALR"/>
    <property type="match status" value="1"/>
</dbReference>
<accession>A0A8J4Q069</accession>